<keyword evidence="4 9" id="KW-0819">tRNA processing</keyword>
<dbReference type="GO" id="GO:0061711">
    <property type="term" value="F:tRNA N(6)-L-threonylcarbamoyladenine synthase activity"/>
    <property type="evidence" value="ECO:0007669"/>
    <property type="project" value="UniProtKB-EC"/>
</dbReference>
<dbReference type="SUPFAM" id="SSF53067">
    <property type="entry name" value="Actin-like ATPase domain"/>
    <property type="match status" value="1"/>
</dbReference>
<dbReference type="InterPro" id="IPR043129">
    <property type="entry name" value="ATPase_NBD"/>
</dbReference>
<dbReference type="InParanoid" id="A0A1Q6DV61"/>
<dbReference type="PRINTS" id="PR00789">
    <property type="entry name" value="OSIALOPTASE"/>
</dbReference>
<feature type="domain" description="Gcp-like" evidence="10">
    <location>
        <begin position="27"/>
        <end position="290"/>
    </location>
</feature>
<keyword evidence="3 9" id="KW-0808">Transferase</keyword>
<keyword evidence="7 9" id="KW-0012">Acyltransferase</keyword>
<evidence type="ECO:0000313" key="11">
    <source>
        <dbReference type="EMBL" id="OKY78228.1"/>
    </source>
</evidence>
<dbReference type="InterPro" id="IPR034680">
    <property type="entry name" value="Kae1_archaea_euk"/>
</dbReference>
<dbReference type="GO" id="GO:0005737">
    <property type="term" value="C:cytoplasm"/>
    <property type="evidence" value="ECO:0007669"/>
    <property type="project" value="UniProtKB-SubCell"/>
</dbReference>
<gene>
    <name evidence="9" type="primary">kae1</name>
    <name evidence="11" type="ORF">BTN85_0715</name>
</gene>
<evidence type="ECO:0000256" key="2">
    <source>
        <dbReference type="ARBA" id="ARBA00022490"/>
    </source>
</evidence>
<feature type="binding site" evidence="9">
    <location>
        <position position="111"/>
    </location>
    <ligand>
        <name>Fe cation</name>
        <dbReference type="ChEBI" id="CHEBI:24875"/>
    </ligand>
</feature>
<evidence type="ECO:0000256" key="1">
    <source>
        <dbReference type="ARBA" id="ARBA00004496"/>
    </source>
</evidence>
<comment type="function">
    <text evidence="9">Required for the formation of a threonylcarbamoyl group on adenosine at position 37 (t(6)A37) in tRNAs that read codons beginning with adenine. Is a component of the KEOPS complex that is probably involved in the transfer of the threonylcarbamoyl moiety of threonylcarbamoyl-AMP (TC-AMP) to the N6 group of A37. Kae1 likely plays a direct catalytic role in this reaction, but requires other protein(s) of the complex to fulfill this activity.</text>
</comment>
<accession>A0A1Q6DV61</accession>
<comment type="subcellular location">
    <subcellularLocation>
        <location evidence="1 9">Cytoplasm</location>
    </subcellularLocation>
</comment>
<proteinExistence type="inferred from homology"/>
<evidence type="ECO:0000256" key="8">
    <source>
        <dbReference type="ARBA" id="ARBA00048117"/>
    </source>
</evidence>
<feature type="binding site" evidence="9">
    <location>
        <position position="160"/>
    </location>
    <ligand>
        <name>substrate</name>
    </ligand>
</feature>
<evidence type="ECO:0000256" key="6">
    <source>
        <dbReference type="ARBA" id="ARBA00023004"/>
    </source>
</evidence>
<feature type="binding site" evidence="9">
    <location>
        <position position="173"/>
    </location>
    <ligand>
        <name>substrate</name>
    </ligand>
</feature>
<keyword evidence="6 9" id="KW-0408">Iron</keyword>
<evidence type="ECO:0000256" key="3">
    <source>
        <dbReference type="ARBA" id="ARBA00022679"/>
    </source>
</evidence>
<dbReference type="EC" id="2.3.1.234" evidence="9"/>
<comment type="cofactor">
    <cofactor evidence="9">
        <name>Fe(2+)</name>
        <dbReference type="ChEBI" id="CHEBI:29033"/>
    </cofactor>
    <text evidence="9">Binds 1 Fe(2+) ion per subunit.</text>
</comment>
<dbReference type="GO" id="GO:0005506">
    <property type="term" value="F:iron ion binding"/>
    <property type="evidence" value="ECO:0007669"/>
    <property type="project" value="UniProtKB-UniRule"/>
</dbReference>
<evidence type="ECO:0000256" key="4">
    <source>
        <dbReference type="ARBA" id="ARBA00022694"/>
    </source>
</evidence>
<dbReference type="CDD" id="cd24131">
    <property type="entry name" value="ASKHA_NBD_Kae1_arch_bac"/>
    <property type="match status" value="1"/>
</dbReference>
<dbReference type="STRING" id="1903181.BTN85_0715"/>
<keyword evidence="12" id="KW-1185">Reference proteome</keyword>
<comment type="similarity">
    <text evidence="9">Belongs to the KAE1 / TsaD family.</text>
</comment>
<comment type="subunit">
    <text evidence="9">Monomer. Component of the KEOPS complex that consists of Kae1, Bud32, Cgi121 and Pcc1; the whole complex dimerizes.</text>
</comment>
<dbReference type="FunCoup" id="A0A1Q6DV61">
    <property type="interactions" value="124"/>
</dbReference>
<comment type="caution">
    <text evidence="11">The sequence shown here is derived from an EMBL/GenBank/DDBJ whole genome shotgun (WGS) entry which is preliminary data.</text>
</comment>
<feature type="binding site" evidence="9">
    <location>
        <position position="284"/>
    </location>
    <ligand>
        <name>Fe cation</name>
        <dbReference type="ChEBI" id="CHEBI:24875"/>
    </ligand>
</feature>
<organism evidence="11 12">
    <name type="scientific">Methanohalarchaeum thermophilum</name>
    <dbReference type="NCBI Taxonomy" id="1903181"/>
    <lineage>
        <taxon>Archaea</taxon>
        <taxon>Methanobacteriati</taxon>
        <taxon>Methanobacteriota</taxon>
        <taxon>Methanonatronarchaeia</taxon>
        <taxon>Methanonatronarchaeales</taxon>
        <taxon>Methanonatronarchaeaceae</taxon>
        <taxon>Candidatus Methanohalarchaeum</taxon>
    </lineage>
</organism>
<feature type="binding site" evidence="9">
    <location>
        <begin position="128"/>
        <end position="132"/>
    </location>
    <ligand>
        <name>substrate</name>
    </ligand>
</feature>
<evidence type="ECO:0000256" key="7">
    <source>
        <dbReference type="ARBA" id="ARBA00023315"/>
    </source>
</evidence>
<dbReference type="Proteomes" id="UP000185744">
    <property type="component" value="Unassembled WGS sequence"/>
</dbReference>
<feature type="binding site" evidence="9">
    <location>
        <position position="128"/>
    </location>
    <ligand>
        <name>Fe cation</name>
        <dbReference type="ChEBI" id="CHEBI:24875"/>
    </ligand>
</feature>
<dbReference type="NCBIfam" id="TIGR00329">
    <property type="entry name" value="gcp_kae1"/>
    <property type="match status" value="1"/>
</dbReference>
<dbReference type="InterPro" id="IPR017861">
    <property type="entry name" value="KAE1/TsaD"/>
</dbReference>
<dbReference type="EMBL" id="MSDW01000001">
    <property type="protein sequence ID" value="OKY78228.1"/>
    <property type="molecule type" value="Genomic_DNA"/>
</dbReference>
<protein>
    <recommendedName>
        <fullName evidence="9">tRNA N6-adenosine threonylcarbamoyltransferase</fullName>
        <ecNumber evidence="9">2.3.1.234</ecNumber>
    </recommendedName>
    <alternativeName>
        <fullName evidence="9">N6-L-threonylcarbamoyladenine synthase</fullName>
        <shortName evidence="9">t(6)A synthase</shortName>
    </alternativeName>
    <alternativeName>
        <fullName evidence="9">t(6)A37 threonylcarbamoyladenosine biosynthesis protein Kae1</fullName>
    </alternativeName>
    <alternativeName>
        <fullName evidence="9">tRNA threonylcarbamoyladenosine biosynthesis protein Kae1</fullName>
    </alternativeName>
</protein>
<feature type="binding site" evidence="9">
    <location>
        <position position="107"/>
    </location>
    <ligand>
        <name>Fe cation</name>
        <dbReference type="ChEBI" id="CHEBI:24875"/>
    </ligand>
</feature>
<feature type="binding site" evidence="9">
    <location>
        <position position="177"/>
    </location>
    <ligand>
        <name>substrate</name>
    </ligand>
</feature>
<dbReference type="AlphaFoldDB" id="A0A1Q6DV61"/>
<dbReference type="PANTHER" id="PTHR11735:SF14">
    <property type="entry name" value="TRNA N6-ADENOSINE THREONYLCARBAMOYLTRANSFERASE"/>
    <property type="match status" value="1"/>
</dbReference>
<dbReference type="InterPro" id="IPR000905">
    <property type="entry name" value="Gcp-like_dom"/>
</dbReference>
<dbReference type="Gene3D" id="3.30.420.40">
    <property type="match status" value="2"/>
</dbReference>
<dbReference type="GO" id="GO:0002949">
    <property type="term" value="P:tRNA threonylcarbamoyladenosine modification"/>
    <property type="evidence" value="ECO:0007669"/>
    <property type="project" value="UniProtKB-UniRule"/>
</dbReference>
<keyword evidence="5 9" id="KW-0479">Metal-binding</keyword>
<keyword evidence="2 9" id="KW-0963">Cytoplasm</keyword>
<feature type="binding site" evidence="9">
    <location>
        <position position="256"/>
    </location>
    <ligand>
        <name>substrate</name>
    </ligand>
</feature>
<evidence type="ECO:0000256" key="9">
    <source>
        <dbReference type="HAMAP-Rule" id="MF_01446"/>
    </source>
</evidence>
<dbReference type="GO" id="GO:0000408">
    <property type="term" value="C:EKC/KEOPS complex"/>
    <property type="evidence" value="ECO:0007669"/>
    <property type="project" value="InterPro"/>
</dbReference>
<reference evidence="11" key="1">
    <citation type="submission" date="2016-12" db="EMBL/GenBank/DDBJ databases">
        <title>Discovery of methanogenic haloarchaea.</title>
        <authorList>
            <person name="Sorokin D.Y."/>
            <person name="Makarova K.S."/>
            <person name="Abbas B."/>
            <person name="Ferrer M."/>
            <person name="Golyshin P.N."/>
        </authorList>
    </citation>
    <scope>NUCLEOTIDE SEQUENCE [LARGE SCALE GENOMIC DNA]</scope>
    <source>
        <strain evidence="11">HMET1</strain>
    </source>
</reference>
<name>A0A1Q6DV61_METT1</name>
<dbReference type="NCBIfam" id="TIGR03722">
    <property type="entry name" value="arch_KAE1"/>
    <property type="match status" value="1"/>
</dbReference>
<evidence type="ECO:0000256" key="5">
    <source>
        <dbReference type="ARBA" id="ARBA00022723"/>
    </source>
</evidence>
<dbReference type="NCBIfam" id="NF007174">
    <property type="entry name" value="PRK09605.1"/>
    <property type="match status" value="1"/>
</dbReference>
<sequence>MIALGIESTAWNLSIGIVDEKNILAHKSDPYIPETGGIHPRDASQHHSKKITELIAETIKEAGIDKDEIDLIGFSRGPGMGPCLRVAATASRALSLSLEIPIIGVNHCIAHIEVGRWVTEAQNPVIVYVSGANSQILGYKSNRYRVFGETLDIGAGNALDKFGRNIGLSHPGGPKVEELAEKGNELIDLPYVVKGMDFSFSGIVTSATSKAEQKRKEDLCFSIQEIIFSMLTEVTERALAHSDLNEVLLCGGVGKNKRIQEMLQLMSEDFGSDFYVPNNELLGDNGAMIAHTALKMNLSGEKDSVDVEVKRNFRPDEVEVSWRD</sequence>
<evidence type="ECO:0000313" key="12">
    <source>
        <dbReference type="Proteomes" id="UP000185744"/>
    </source>
</evidence>
<dbReference type="Pfam" id="PF00814">
    <property type="entry name" value="TsaD"/>
    <property type="match status" value="1"/>
</dbReference>
<dbReference type="FunFam" id="3.30.420.40:FF:000038">
    <property type="entry name" value="Probable tRNA N6-adenosine threonylcarbamoyltransferase"/>
    <property type="match status" value="1"/>
</dbReference>
<evidence type="ECO:0000259" key="10">
    <source>
        <dbReference type="Pfam" id="PF00814"/>
    </source>
</evidence>
<dbReference type="HAMAP" id="MF_01446">
    <property type="entry name" value="Kae1"/>
    <property type="match status" value="1"/>
</dbReference>
<comment type="catalytic activity">
    <reaction evidence="8 9">
        <text>L-threonylcarbamoyladenylate + adenosine(37) in tRNA = N(6)-L-threonylcarbamoyladenosine(37) in tRNA + AMP + H(+)</text>
        <dbReference type="Rhea" id="RHEA:37059"/>
        <dbReference type="Rhea" id="RHEA-COMP:10162"/>
        <dbReference type="Rhea" id="RHEA-COMP:10163"/>
        <dbReference type="ChEBI" id="CHEBI:15378"/>
        <dbReference type="ChEBI" id="CHEBI:73682"/>
        <dbReference type="ChEBI" id="CHEBI:74411"/>
        <dbReference type="ChEBI" id="CHEBI:74418"/>
        <dbReference type="ChEBI" id="CHEBI:456215"/>
        <dbReference type="EC" id="2.3.1.234"/>
    </reaction>
</comment>
<dbReference type="PANTHER" id="PTHR11735">
    <property type="entry name" value="TRNA N6-ADENOSINE THREONYLCARBAMOYLTRANSFERASE"/>
    <property type="match status" value="1"/>
</dbReference>